<evidence type="ECO:0008006" key="6">
    <source>
        <dbReference type="Google" id="ProtNLM"/>
    </source>
</evidence>
<dbReference type="RefSeq" id="XP_018139872.1">
    <property type="nucleotide sequence ID" value="XM_018286077.1"/>
</dbReference>
<accession>A0A179F9P6</accession>
<dbReference type="PANTHER" id="PTHR13393:SF0">
    <property type="entry name" value="RNA N6-ADENOSINE-METHYLTRANSFERASE METTL16"/>
    <property type="match status" value="1"/>
</dbReference>
<dbReference type="Proteomes" id="UP000078397">
    <property type="component" value="Unassembled WGS sequence"/>
</dbReference>
<evidence type="ECO:0000313" key="4">
    <source>
        <dbReference type="EMBL" id="OAQ62168.1"/>
    </source>
</evidence>
<keyword evidence="5" id="KW-1185">Reference proteome</keyword>
<dbReference type="KEGG" id="pchm:VFPPC_07169"/>
<evidence type="ECO:0000313" key="5">
    <source>
        <dbReference type="Proteomes" id="UP000078397"/>
    </source>
</evidence>
<dbReference type="Gene3D" id="3.40.50.150">
    <property type="entry name" value="Vaccinia Virus protein VP39"/>
    <property type="match status" value="1"/>
</dbReference>
<keyword evidence="2" id="KW-0808">Transferase</keyword>
<evidence type="ECO:0000256" key="1">
    <source>
        <dbReference type="ARBA" id="ARBA00022603"/>
    </source>
</evidence>
<protein>
    <recommendedName>
        <fullName evidence="6">DUF890 domain-containing protein</fullName>
    </recommendedName>
</protein>
<dbReference type="SUPFAM" id="SSF53335">
    <property type="entry name" value="S-adenosyl-L-methionine-dependent methyltransferases"/>
    <property type="match status" value="1"/>
</dbReference>
<dbReference type="PANTHER" id="PTHR13393">
    <property type="entry name" value="SAM-DEPENDENT METHYLTRANSFERASE"/>
    <property type="match status" value="1"/>
</dbReference>
<feature type="compositionally biased region" description="Polar residues" evidence="3">
    <location>
        <begin position="16"/>
        <end position="30"/>
    </location>
</feature>
<dbReference type="EMBL" id="LSBJ02000007">
    <property type="protein sequence ID" value="OAQ62168.1"/>
    <property type="molecule type" value="Genomic_DNA"/>
</dbReference>
<dbReference type="GO" id="GO:0005634">
    <property type="term" value="C:nucleus"/>
    <property type="evidence" value="ECO:0007669"/>
    <property type="project" value="TreeGrafter"/>
</dbReference>
<name>A0A179F9P6_METCM</name>
<dbReference type="InterPro" id="IPR010286">
    <property type="entry name" value="METTL16/RlmF"/>
</dbReference>
<keyword evidence="1" id="KW-0489">Methyltransferase</keyword>
<dbReference type="AlphaFoldDB" id="A0A179F9P6"/>
<sequence length="473" mass="53422">MSRKRRASSEADPYAQAQSEDQSLAQATSKPTDRKPSRHEVDRRFRDLYSKPPDFKELSRLDPEFAAVTKGRDLDFRDPKSVMQLTKTLLKLDFGIKIELPDDRLCPPVPNRHNYILWLKDLLDTSSYNEPGQKLTGLDIGTGASCIYPLLGCAQRPWSFLATDIDTESLKWAKKNVQINGLSNRINIVARSPDSPFIPLDEVGLKSIDFTMTNPPFYTSEEELLSSAKKKKRPPYTACTGSKTEMVTPGGELSFVNHIFKESCVLRDRVRWYTAMFGFLSNLTRFIEQLRTTGIENYAVTEFVQGNKTRRWAIAWSFQPMRPAQHVARGTNSAASKNILPPVTEMQVISVELTDKIGEFASKITAAIESLDLISWEWDTQNYEGVGRAVDKVWARAWRRKKKREQEDPGGNKDEVASGGEPKCAFGFKVWIHVSMKQVDVGCRWMEGLDATAFESFQGFLKSTAKAAANVQQ</sequence>
<dbReference type="GO" id="GO:0070475">
    <property type="term" value="P:rRNA base methylation"/>
    <property type="evidence" value="ECO:0007669"/>
    <property type="project" value="TreeGrafter"/>
</dbReference>
<dbReference type="GO" id="GO:0008168">
    <property type="term" value="F:methyltransferase activity"/>
    <property type="evidence" value="ECO:0007669"/>
    <property type="project" value="UniProtKB-KW"/>
</dbReference>
<evidence type="ECO:0000256" key="2">
    <source>
        <dbReference type="ARBA" id="ARBA00022679"/>
    </source>
</evidence>
<gene>
    <name evidence="4" type="ORF">VFPPC_07169</name>
</gene>
<dbReference type="OrthoDB" id="514248at2759"/>
<reference evidence="4 5" key="1">
    <citation type="journal article" date="2016" name="PLoS Pathog.">
        <title>Biosynthesis of antibiotic leucinostatins in bio-control fungus Purpureocillium lilacinum and their inhibition on phytophthora revealed by genome mining.</title>
        <authorList>
            <person name="Wang G."/>
            <person name="Liu Z."/>
            <person name="Lin R."/>
            <person name="Li E."/>
            <person name="Mao Z."/>
            <person name="Ling J."/>
            <person name="Yang Y."/>
            <person name="Yin W.B."/>
            <person name="Xie B."/>
        </authorList>
    </citation>
    <scope>NUCLEOTIDE SEQUENCE [LARGE SCALE GENOMIC DNA]</scope>
    <source>
        <strain evidence="4">170</strain>
    </source>
</reference>
<dbReference type="STRING" id="1380566.A0A179F9P6"/>
<dbReference type="GeneID" id="28850071"/>
<organism evidence="4 5">
    <name type="scientific">Pochonia chlamydosporia 170</name>
    <dbReference type="NCBI Taxonomy" id="1380566"/>
    <lineage>
        <taxon>Eukaryota</taxon>
        <taxon>Fungi</taxon>
        <taxon>Dikarya</taxon>
        <taxon>Ascomycota</taxon>
        <taxon>Pezizomycotina</taxon>
        <taxon>Sordariomycetes</taxon>
        <taxon>Hypocreomycetidae</taxon>
        <taxon>Hypocreales</taxon>
        <taxon>Clavicipitaceae</taxon>
        <taxon>Pochonia</taxon>
    </lineage>
</organism>
<dbReference type="Pfam" id="PF05971">
    <property type="entry name" value="Methyltransf_10"/>
    <property type="match status" value="1"/>
</dbReference>
<dbReference type="InterPro" id="IPR029063">
    <property type="entry name" value="SAM-dependent_MTases_sf"/>
</dbReference>
<feature type="compositionally biased region" description="Basic and acidic residues" evidence="3">
    <location>
        <begin position="31"/>
        <end position="46"/>
    </location>
</feature>
<evidence type="ECO:0000256" key="3">
    <source>
        <dbReference type="SAM" id="MobiDB-lite"/>
    </source>
</evidence>
<feature type="region of interest" description="Disordered" evidence="3">
    <location>
        <begin position="1"/>
        <end position="46"/>
    </location>
</feature>
<comment type="caution">
    <text evidence="4">The sequence shown here is derived from an EMBL/GenBank/DDBJ whole genome shotgun (WGS) entry which is preliminary data.</text>
</comment>
<proteinExistence type="predicted"/>